<keyword evidence="3" id="KW-1185">Reference proteome</keyword>
<dbReference type="EMBL" id="CANHGI010000002">
    <property type="protein sequence ID" value="CAI5440813.1"/>
    <property type="molecule type" value="Genomic_DNA"/>
</dbReference>
<gene>
    <name evidence="2" type="ORF">CAMP_LOCUS3450</name>
</gene>
<organism evidence="2 3">
    <name type="scientific">Caenorhabditis angaria</name>
    <dbReference type="NCBI Taxonomy" id="860376"/>
    <lineage>
        <taxon>Eukaryota</taxon>
        <taxon>Metazoa</taxon>
        <taxon>Ecdysozoa</taxon>
        <taxon>Nematoda</taxon>
        <taxon>Chromadorea</taxon>
        <taxon>Rhabditida</taxon>
        <taxon>Rhabditina</taxon>
        <taxon>Rhabditomorpha</taxon>
        <taxon>Rhabditoidea</taxon>
        <taxon>Rhabditidae</taxon>
        <taxon>Peloderinae</taxon>
        <taxon>Caenorhabditis</taxon>
    </lineage>
</organism>
<sequence length="80" mass="9000">MIPPSKIFSKCHDLPLTDLRAVPCMSKTARSKEKVGSEMESLRKPGEKSSTSRRTAAKIVETSRFIEPDPNSSERHRSKE</sequence>
<protein>
    <submittedName>
        <fullName evidence="2">Uncharacterized protein</fullName>
    </submittedName>
</protein>
<feature type="region of interest" description="Disordered" evidence="1">
    <location>
        <begin position="26"/>
        <end position="80"/>
    </location>
</feature>
<feature type="compositionally biased region" description="Basic and acidic residues" evidence="1">
    <location>
        <begin position="64"/>
        <end position="80"/>
    </location>
</feature>
<dbReference type="Proteomes" id="UP001152747">
    <property type="component" value="Unassembled WGS sequence"/>
</dbReference>
<dbReference type="AlphaFoldDB" id="A0A9P1MVY6"/>
<evidence type="ECO:0000256" key="1">
    <source>
        <dbReference type="SAM" id="MobiDB-lite"/>
    </source>
</evidence>
<feature type="compositionally biased region" description="Basic and acidic residues" evidence="1">
    <location>
        <begin position="30"/>
        <end position="47"/>
    </location>
</feature>
<name>A0A9P1MVY6_9PELO</name>
<evidence type="ECO:0000313" key="2">
    <source>
        <dbReference type="EMBL" id="CAI5440813.1"/>
    </source>
</evidence>
<reference evidence="2" key="1">
    <citation type="submission" date="2022-11" db="EMBL/GenBank/DDBJ databases">
        <authorList>
            <person name="Kikuchi T."/>
        </authorList>
    </citation>
    <scope>NUCLEOTIDE SEQUENCE</scope>
    <source>
        <strain evidence="2">PS1010</strain>
    </source>
</reference>
<proteinExistence type="predicted"/>
<accession>A0A9P1MVY6</accession>
<evidence type="ECO:0000313" key="3">
    <source>
        <dbReference type="Proteomes" id="UP001152747"/>
    </source>
</evidence>
<comment type="caution">
    <text evidence="2">The sequence shown here is derived from an EMBL/GenBank/DDBJ whole genome shotgun (WGS) entry which is preliminary data.</text>
</comment>